<name>A0A3S0Z3C6_9BURK</name>
<comment type="catalytic activity">
    <reaction evidence="1">
        <text>a 1,2-diacyl-sn-glycero-3-phosphocholine + H2O = a 1,2-diacyl-sn-glycero-3-phosphate + choline + H(+)</text>
        <dbReference type="Rhea" id="RHEA:14445"/>
        <dbReference type="ChEBI" id="CHEBI:15354"/>
        <dbReference type="ChEBI" id="CHEBI:15377"/>
        <dbReference type="ChEBI" id="CHEBI:15378"/>
        <dbReference type="ChEBI" id="CHEBI:57643"/>
        <dbReference type="ChEBI" id="CHEBI:58608"/>
        <dbReference type="EC" id="3.1.4.4"/>
    </reaction>
</comment>
<evidence type="ECO:0000256" key="6">
    <source>
        <dbReference type="ARBA" id="ARBA00023098"/>
    </source>
</evidence>
<evidence type="ECO:0000256" key="3">
    <source>
        <dbReference type="ARBA" id="ARBA00012027"/>
    </source>
</evidence>
<dbReference type="EC" id="3.1.4.4" evidence="3"/>
<accession>A0A3S0Z3C6</accession>
<dbReference type="PANTHER" id="PTHR43856:SF1">
    <property type="entry name" value="MITOCHONDRIAL CARDIOLIPIN HYDROLASE"/>
    <property type="match status" value="1"/>
</dbReference>
<evidence type="ECO:0000256" key="2">
    <source>
        <dbReference type="ARBA" id="ARBA00008664"/>
    </source>
</evidence>
<gene>
    <name evidence="8" type="ORF">EJP67_12090</name>
</gene>
<dbReference type="SUPFAM" id="SSF56024">
    <property type="entry name" value="Phospholipase D/nuclease"/>
    <property type="match status" value="1"/>
</dbReference>
<evidence type="ECO:0000313" key="9">
    <source>
        <dbReference type="Proteomes" id="UP000281118"/>
    </source>
</evidence>
<evidence type="ECO:0000256" key="4">
    <source>
        <dbReference type="ARBA" id="ARBA00022801"/>
    </source>
</evidence>
<dbReference type="EMBL" id="RXFT01000004">
    <property type="protein sequence ID" value="RUR67796.1"/>
    <property type="molecule type" value="Genomic_DNA"/>
</dbReference>
<protein>
    <recommendedName>
        <fullName evidence="3">phospholipase D</fullName>
        <ecNumber evidence="3">3.1.4.4</ecNumber>
    </recommendedName>
</protein>
<reference evidence="8 9" key="1">
    <citation type="submission" date="2018-12" db="EMBL/GenBank/DDBJ databases">
        <title>The genome sequences of Variovorax guangxiensis DSM 27352.</title>
        <authorList>
            <person name="Gao J."/>
            <person name="Sun J."/>
        </authorList>
    </citation>
    <scope>NUCLEOTIDE SEQUENCE [LARGE SCALE GENOMIC DNA]</scope>
    <source>
        <strain evidence="8 9">DSM 27352</strain>
    </source>
</reference>
<dbReference type="CDD" id="cd09171">
    <property type="entry name" value="PLDc_vPLD6_like"/>
    <property type="match status" value="1"/>
</dbReference>
<organism evidence="8 9">
    <name type="scientific">Variovorax guangxiensis</name>
    <dbReference type="NCBI Taxonomy" id="1775474"/>
    <lineage>
        <taxon>Bacteria</taxon>
        <taxon>Pseudomonadati</taxon>
        <taxon>Pseudomonadota</taxon>
        <taxon>Betaproteobacteria</taxon>
        <taxon>Burkholderiales</taxon>
        <taxon>Comamonadaceae</taxon>
        <taxon>Variovorax</taxon>
    </lineage>
</organism>
<dbReference type="GO" id="GO:0016042">
    <property type="term" value="P:lipid catabolic process"/>
    <property type="evidence" value="ECO:0007669"/>
    <property type="project" value="UniProtKB-KW"/>
</dbReference>
<dbReference type="Pfam" id="PF13091">
    <property type="entry name" value="PLDc_2"/>
    <property type="match status" value="1"/>
</dbReference>
<dbReference type="PANTHER" id="PTHR43856">
    <property type="entry name" value="CARDIOLIPIN HYDROLASE"/>
    <property type="match status" value="1"/>
</dbReference>
<dbReference type="InterPro" id="IPR051406">
    <property type="entry name" value="PLD_domain"/>
</dbReference>
<sequence length="244" mass="27093">MSALPATTEAPSTLPALLAQLDDTLADARLSDDERRVLVHTLREAQPPEDGLRQLRNRAFDLVRARTADPEQLALLKWLEGVVRAIDTGRSADGNVAVRSQAFFSPGTACLQAINHQLRSARHSVDLCVFTLSDDRITAEILAAHRRGVSLRCISDNDKEFDAGSDIGQLRAAGIPVAVDRTEAHMHHKFAIFDGARLLNGSYNWTRSACEFNEENLVLTNDPQLVRRFADEFDSLWKELQAPR</sequence>
<dbReference type="GO" id="GO:0004630">
    <property type="term" value="F:phospholipase D activity"/>
    <property type="evidence" value="ECO:0007669"/>
    <property type="project" value="UniProtKB-EC"/>
</dbReference>
<dbReference type="Proteomes" id="UP000281118">
    <property type="component" value="Unassembled WGS sequence"/>
</dbReference>
<dbReference type="GO" id="GO:0016891">
    <property type="term" value="F:RNA endonuclease activity producing 5'-phosphomonoesters, hydrolytic mechanism"/>
    <property type="evidence" value="ECO:0007669"/>
    <property type="project" value="TreeGrafter"/>
</dbReference>
<evidence type="ECO:0000256" key="1">
    <source>
        <dbReference type="ARBA" id="ARBA00000798"/>
    </source>
</evidence>
<evidence type="ECO:0000259" key="7">
    <source>
        <dbReference type="Pfam" id="PF13091"/>
    </source>
</evidence>
<dbReference type="InterPro" id="IPR025202">
    <property type="entry name" value="PLD-like_dom"/>
</dbReference>
<comment type="caution">
    <text evidence="8">The sequence shown here is derived from an EMBL/GenBank/DDBJ whole genome shotgun (WGS) entry which is preliminary data.</text>
</comment>
<keyword evidence="5" id="KW-0442">Lipid degradation</keyword>
<proteinExistence type="inferred from homology"/>
<evidence type="ECO:0000256" key="5">
    <source>
        <dbReference type="ARBA" id="ARBA00022963"/>
    </source>
</evidence>
<evidence type="ECO:0000313" key="8">
    <source>
        <dbReference type="EMBL" id="RUR67796.1"/>
    </source>
</evidence>
<feature type="domain" description="Phospholipase D-like" evidence="7">
    <location>
        <begin position="116"/>
        <end position="237"/>
    </location>
</feature>
<dbReference type="RefSeq" id="WP_126021951.1">
    <property type="nucleotide sequence ID" value="NZ_RXFT01000004.1"/>
</dbReference>
<dbReference type="OrthoDB" id="5294698at2"/>
<keyword evidence="4" id="KW-0378">Hydrolase</keyword>
<keyword evidence="6" id="KW-0443">Lipid metabolism</keyword>
<dbReference type="AlphaFoldDB" id="A0A3S0Z3C6"/>
<dbReference type="Gene3D" id="3.30.870.10">
    <property type="entry name" value="Endonuclease Chain A"/>
    <property type="match status" value="1"/>
</dbReference>
<comment type="similarity">
    <text evidence="2">Belongs to the phospholipase D family.</text>
</comment>